<dbReference type="EMBL" id="GBXM01061161">
    <property type="protein sequence ID" value="JAH47416.1"/>
    <property type="molecule type" value="Transcribed_RNA"/>
</dbReference>
<dbReference type="AlphaFoldDB" id="A0A0E9Q0M0"/>
<protein>
    <submittedName>
        <fullName evidence="1">Uncharacterized protein</fullName>
    </submittedName>
</protein>
<proteinExistence type="predicted"/>
<reference evidence="1" key="1">
    <citation type="submission" date="2014-11" db="EMBL/GenBank/DDBJ databases">
        <authorList>
            <person name="Amaro Gonzalez C."/>
        </authorList>
    </citation>
    <scope>NUCLEOTIDE SEQUENCE</scope>
</reference>
<dbReference type="EMBL" id="GBXM01098510">
    <property type="protein sequence ID" value="JAH10067.1"/>
    <property type="molecule type" value="Transcribed_RNA"/>
</dbReference>
<reference evidence="1" key="2">
    <citation type="journal article" date="2015" name="Fish Shellfish Immunol.">
        <title>Early steps in the European eel (Anguilla anguilla)-Vibrio vulnificus interaction in the gills: Role of the RtxA13 toxin.</title>
        <authorList>
            <person name="Callol A."/>
            <person name="Pajuelo D."/>
            <person name="Ebbesson L."/>
            <person name="Teles M."/>
            <person name="MacKenzie S."/>
            <person name="Amaro C."/>
        </authorList>
    </citation>
    <scope>NUCLEOTIDE SEQUENCE</scope>
</reference>
<accession>A0A0E9Q0M0</accession>
<sequence>MPDSLQLFVQVACPNITYSLAMIHSCCGHNASFRCKASKTTNLLVRTTAWNYWSRSFFTTLAR</sequence>
<organism evidence="1">
    <name type="scientific">Anguilla anguilla</name>
    <name type="common">European freshwater eel</name>
    <name type="synonym">Muraena anguilla</name>
    <dbReference type="NCBI Taxonomy" id="7936"/>
    <lineage>
        <taxon>Eukaryota</taxon>
        <taxon>Metazoa</taxon>
        <taxon>Chordata</taxon>
        <taxon>Craniata</taxon>
        <taxon>Vertebrata</taxon>
        <taxon>Euteleostomi</taxon>
        <taxon>Actinopterygii</taxon>
        <taxon>Neopterygii</taxon>
        <taxon>Teleostei</taxon>
        <taxon>Anguilliformes</taxon>
        <taxon>Anguillidae</taxon>
        <taxon>Anguilla</taxon>
    </lineage>
</organism>
<name>A0A0E9Q0M0_ANGAN</name>
<evidence type="ECO:0000313" key="1">
    <source>
        <dbReference type="EMBL" id="JAH10067.1"/>
    </source>
</evidence>